<dbReference type="Gene3D" id="1.10.10.10">
    <property type="entry name" value="Winged helix-like DNA-binding domain superfamily/Winged helix DNA-binding domain"/>
    <property type="match status" value="1"/>
</dbReference>
<protein>
    <submittedName>
        <fullName evidence="2">Histone H1-III</fullName>
    </submittedName>
</protein>
<dbReference type="SMART" id="SM00526">
    <property type="entry name" value="H15"/>
    <property type="match status" value="1"/>
</dbReference>
<accession>A0A087SWD1</accession>
<dbReference type="CDD" id="cd00073">
    <property type="entry name" value="H15"/>
    <property type="match status" value="1"/>
</dbReference>
<dbReference type="GO" id="GO:0006334">
    <property type="term" value="P:nucleosome assembly"/>
    <property type="evidence" value="ECO:0007669"/>
    <property type="project" value="InterPro"/>
</dbReference>
<proteinExistence type="predicted"/>
<dbReference type="Proteomes" id="UP000054359">
    <property type="component" value="Unassembled WGS sequence"/>
</dbReference>
<evidence type="ECO:0000313" key="3">
    <source>
        <dbReference type="Proteomes" id="UP000054359"/>
    </source>
</evidence>
<organism evidence="2 3">
    <name type="scientific">Stegodyphus mimosarum</name>
    <name type="common">African social velvet spider</name>
    <dbReference type="NCBI Taxonomy" id="407821"/>
    <lineage>
        <taxon>Eukaryota</taxon>
        <taxon>Metazoa</taxon>
        <taxon>Ecdysozoa</taxon>
        <taxon>Arthropoda</taxon>
        <taxon>Chelicerata</taxon>
        <taxon>Arachnida</taxon>
        <taxon>Araneae</taxon>
        <taxon>Araneomorphae</taxon>
        <taxon>Entelegynae</taxon>
        <taxon>Eresoidea</taxon>
        <taxon>Eresidae</taxon>
        <taxon>Stegodyphus</taxon>
    </lineage>
</organism>
<feature type="non-terminal residue" evidence="2">
    <location>
        <position position="40"/>
    </location>
</feature>
<dbReference type="GO" id="GO:0003677">
    <property type="term" value="F:DNA binding"/>
    <property type="evidence" value="ECO:0007669"/>
    <property type="project" value="InterPro"/>
</dbReference>
<dbReference type="Pfam" id="PF00538">
    <property type="entry name" value="Linker_histone"/>
    <property type="match status" value="1"/>
</dbReference>
<dbReference type="GO" id="GO:0000786">
    <property type="term" value="C:nucleosome"/>
    <property type="evidence" value="ECO:0007669"/>
    <property type="project" value="InterPro"/>
</dbReference>
<dbReference type="STRING" id="407821.A0A087SWD1"/>
<feature type="domain" description="H15" evidence="1">
    <location>
        <begin position="1"/>
        <end position="40"/>
    </location>
</feature>
<dbReference type="InterPro" id="IPR005818">
    <property type="entry name" value="Histone_H1/H5_H15"/>
</dbReference>
<gene>
    <name evidence="2" type="ORF">X975_04031</name>
</gene>
<dbReference type="SUPFAM" id="SSF46785">
    <property type="entry name" value="Winged helix' DNA-binding domain"/>
    <property type="match status" value="1"/>
</dbReference>
<evidence type="ECO:0000259" key="1">
    <source>
        <dbReference type="PROSITE" id="PS51504"/>
    </source>
</evidence>
<reference evidence="2 3" key="1">
    <citation type="submission" date="2013-11" db="EMBL/GenBank/DDBJ databases">
        <title>Genome sequencing of Stegodyphus mimosarum.</title>
        <authorList>
            <person name="Bechsgaard J."/>
        </authorList>
    </citation>
    <scope>NUCLEOTIDE SEQUENCE [LARGE SCALE GENOMIC DNA]</scope>
</reference>
<evidence type="ECO:0000313" key="2">
    <source>
        <dbReference type="EMBL" id="KFM57170.1"/>
    </source>
</evidence>
<dbReference type="AlphaFoldDB" id="A0A087SWD1"/>
<dbReference type="InterPro" id="IPR036390">
    <property type="entry name" value="WH_DNA-bd_sf"/>
</dbReference>
<dbReference type="OrthoDB" id="6436293at2759"/>
<name>A0A087SWD1_STEMI</name>
<dbReference type="PROSITE" id="PS51504">
    <property type="entry name" value="H15"/>
    <property type="match status" value="1"/>
</dbReference>
<dbReference type="EMBL" id="KK112248">
    <property type="protein sequence ID" value="KFM57170.1"/>
    <property type="molecule type" value="Genomic_DNA"/>
</dbReference>
<dbReference type="InterPro" id="IPR036388">
    <property type="entry name" value="WH-like_DNA-bd_sf"/>
</dbReference>
<sequence length="40" mass="4489">MVVEAITSLKERGGSSLQAIKKHIASHHKVDIDRFTPFIK</sequence>
<keyword evidence="3" id="KW-1185">Reference proteome</keyword>